<dbReference type="EMBL" id="JACTNZ010000012">
    <property type="protein sequence ID" value="KAG5521409.1"/>
    <property type="molecule type" value="Genomic_DNA"/>
</dbReference>
<comment type="caution">
    <text evidence="1">The sequence shown here is derived from an EMBL/GenBank/DDBJ whole genome shotgun (WGS) entry which is preliminary data.</text>
</comment>
<sequence length="68" mass="7512">MAFAGELSGLSRLLTRARMVPKQSGDCEETLGGSSPWIFRSVVVHRFFAEDFPIGEDVGFFDLRSLAC</sequence>
<dbReference type="Proteomes" id="UP000823749">
    <property type="component" value="Chromosome 12"/>
</dbReference>
<name>A0AAV6I255_9ERIC</name>
<dbReference type="AlphaFoldDB" id="A0AAV6I255"/>
<evidence type="ECO:0000313" key="1">
    <source>
        <dbReference type="EMBL" id="KAG5521409.1"/>
    </source>
</evidence>
<proteinExistence type="predicted"/>
<reference evidence="1" key="1">
    <citation type="submission" date="2020-08" db="EMBL/GenBank/DDBJ databases">
        <title>Plant Genome Project.</title>
        <authorList>
            <person name="Zhang R.-G."/>
        </authorList>
    </citation>
    <scope>NUCLEOTIDE SEQUENCE</scope>
    <source>
        <strain evidence="1">WSP0</strain>
        <tissue evidence="1">Leaf</tissue>
    </source>
</reference>
<keyword evidence="2" id="KW-1185">Reference proteome</keyword>
<organism evidence="1 2">
    <name type="scientific">Rhododendron griersonianum</name>
    <dbReference type="NCBI Taxonomy" id="479676"/>
    <lineage>
        <taxon>Eukaryota</taxon>
        <taxon>Viridiplantae</taxon>
        <taxon>Streptophyta</taxon>
        <taxon>Embryophyta</taxon>
        <taxon>Tracheophyta</taxon>
        <taxon>Spermatophyta</taxon>
        <taxon>Magnoliopsida</taxon>
        <taxon>eudicotyledons</taxon>
        <taxon>Gunneridae</taxon>
        <taxon>Pentapetalae</taxon>
        <taxon>asterids</taxon>
        <taxon>Ericales</taxon>
        <taxon>Ericaceae</taxon>
        <taxon>Ericoideae</taxon>
        <taxon>Rhodoreae</taxon>
        <taxon>Rhododendron</taxon>
    </lineage>
</organism>
<accession>A0AAV6I255</accession>
<gene>
    <name evidence="1" type="ORF">RHGRI_033846</name>
</gene>
<protein>
    <submittedName>
        <fullName evidence="1">Uncharacterized protein</fullName>
    </submittedName>
</protein>
<evidence type="ECO:0000313" key="2">
    <source>
        <dbReference type="Proteomes" id="UP000823749"/>
    </source>
</evidence>